<protein>
    <submittedName>
        <fullName evidence="2">Uncharacterized protein</fullName>
    </submittedName>
</protein>
<accession>A0A7D7WJI9</accession>
<evidence type="ECO:0000313" key="3">
    <source>
        <dbReference type="Proteomes" id="UP000515708"/>
    </source>
</evidence>
<feature type="transmembrane region" description="Helical" evidence="1">
    <location>
        <begin position="7"/>
        <end position="30"/>
    </location>
</feature>
<keyword evidence="1" id="KW-0472">Membrane</keyword>
<name>A0A7D7WJI9_9MICO</name>
<reference evidence="2 3" key="1">
    <citation type="journal article" date="2020" name="Front. Microbiol.">
        <title>Design of Bacterial Strain-Specific qPCR Assays Using NGS Data and Publicly Available Resources and Its Application to Track Biocontrol Strains.</title>
        <authorList>
            <person name="Hernandez I."/>
            <person name="Sant C."/>
            <person name="Martinez R."/>
            <person name="Fernandez C."/>
        </authorList>
    </citation>
    <scope>NUCLEOTIDE SEQUENCE [LARGE SCALE GENOMIC DNA]</scope>
    <source>
        <strain evidence="2 3">B24</strain>
    </source>
</reference>
<dbReference type="EMBL" id="CP043732">
    <property type="protein sequence ID" value="QMU97970.1"/>
    <property type="molecule type" value="Genomic_DNA"/>
</dbReference>
<dbReference type="RefSeq" id="WP_182252979.1">
    <property type="nucleotide sequence ID" value="NZ_CP043732.1"/>
</dbReference>
<keyword evidence="1" id="KW-0812">Transmembrane</keyword>
<proteinExistence type="predicted"/>
<dbReference type="AlphaFoldDB" id="A0A7D7WJI9"/>
<organism evidence="2 3">
    <name type="scientific">Microbacterium esteraromaticum</name>
    <dbReference type="NCBI Taxonomy" id="57043"/>
    <lineage>
        <taxon>Bacteria</taxon>
        <taxon>Bacillati</taxon>
        <taxon>Actinomycetota</taxon>
        <taxon>Actinomycetes</taxon>
        <taxon>Micrococcales</taxon>
        <taxon>Microbacteriaceae</taxon>
        <taxon>Microbacterium</taxon>
    </lineage>
</organism>
<evidence type="ECO:0000313" key="2">
    <source>
        <dbReference type="EMBL" id="QMU97970.1"/>
    </source>
</evidence>
<evidence type="ECO:0000256" key="1">
    <source>
        <dbReference type="SAM" id="Phobius"/>
    </source>
</evidence>
<keyword evidence="1" id="KW-1133">Transmembrane helix</keyword>
<dbReference type="Proteomes" id="UP000515708">
    <property type="component" value="Chromosome"/>
</dbReference>
<sequence>MTKQAKLIAIVGGGVAALLVGVIVVGALILGKLNEPTEAERVAACMAHEGYPLDKSLDEVNGTFEGLRAAGEKCGMP</sequence>
<gene>
    <name evidence="2" type="ORF">FVO59_12740</name>
</gene>